<evidence type="ECO:0000256" key="1">
    <source>
        <dbReference type="ARBA" id="ARBA00022723"/>
    </source>
</evidence>
<dbReference type="InterPro" id="IPR006564">
    <property type="entry name" value="Znf_PMZ"/>
</dbReference>
<feature type="compositionally biased region" description="Polar residues" evidence="5">
    <location>
        <begin position="41"/>
        <end position="63"/>
    </location>
</feature>
<dbReference type="PANTHER" id="PTHR47718:SF7">
    <property type="entry name" value="PROTEIN FAR1-RELATED SEQUENCE"/>
    <property type="match status" value="1"/>
</dbReference>
<dbReference type="Proteomes" id="UP001177140">
    <property type="component" value="Unassembled WGS sequence"/>
</dbReference>
<evidence type="ECO:0000259" key="6">
    <source>
        <dbReference type="PROSITE" id="PS50966"/>
    </source>
</evidence>
<accession>A0AA41SM48</accession>
<dbReference type="EMBL" id="JAJJMA010179301">
    <property type="protein sequence ID" value="MCL7037455.1"/>
    <property type="molecule type" value="Genomic_DNA"/>
</dbReference>
<feature type="domain" description="Tify" evidence="7">
    <location>
        <begin position="60"/>
        <end position="95"/>
    </location>
</feature>
<evidence type="ECO:0000313" key="9">
    <source>
        <dbReference type="Proteomes" id="UP001177140"/>
    </source>
</evidence>
<feature type="compositionally biased region" description="Acidic residues" evidence="5">
    <location>
        <begin position="22"/>
        <end position="33"/>
    </location>
</feature>
<sequence>MATEIQKALVIDQNQTSTIQINEEEEEKEDNGYDADVTCTEEANNSGARQGGRNNTATASKSKASELTLSFEGKVYVFHKVDPEKVQAVLSILGGSDVPDGGQCPRCLNVSRRIASLVKFREKRKDRYYDKKFRKNAHKKAEHKMDKKSVKSPIEVNETFQTGGNIPMETDIGVSKEIEIEVPKLGMIFQSDDEAYDFYNRYARSVGFSIRKSSSTHRSDKTVSRRIFCCSKEGVYREHSRGAPMKPRLQTRTDCKARLVIRIQDDGSYSVAEFILEHNHELVPPSEVHVLRSHRKMREAQIGMFNNLQFVGTGATGFYSYINAEGGRTHNLNFTQVDLSNHLDKRSKNILMTEDVQIVLDYFNCMQKENPYFFYSIQMDVNNQICGCFWSDAKSRIDYSFFGDVVCVETTFRTSDYDKPCALFVGVNNHGQAIPFGCGLLWEETTESFVWLFQTFLEAMNGKQPESFFTDQAPHIADAVGRVLPNSHHRLCSWHIYENALRHLSDVFEQYKSFAQDFKSCICCNETEEEFQFCWDALVKKYNLAKNEWLQDLYLLREKWAQIYVQEYFCAGITTTKIDGGMNFVKKYFKRTLTLREFVARYEKAVASRREKEKNQDSVSRQTKPDLRIAWPAVVQAAKRYTTKIFTLFQEEYVRTLDLFVESLGEDGTLCTYRVSSFENIKLRTVTFNSSDNIVKCSCKKFESMGILCSHALKILHTRRLPDLPLQYYLNRWTRDARAGAVVDDFRNSLPVSCRSSLTLQYADLAYVSLTIAVKGSSTENSTSFAKVLLSQVLEELDNFLKFDSDQSRFFEDSRNANHEKVSRERVVDHSCADTMLQNLPRKKAKDKASGKIKSLLEKGKKRDKALLQPTGTDGQIGQVSVGATETTPGPLMVSVPSSVPFYPARPWNLPHYSQGSIKQVEQATVIQTENDSVQCRVMSGGWSGPPSCPSEMLPPNVMGCPDTSDPRGLPFRAAGPPNLPQMPCVYPHVYTEGPNRFVDQTMFQHGAGSNDRSNQRFIGFPSQGSNPHRLAESSMPQSQCRQDFLEPPAP</sequence>
<keyword evidence="2 4" id="KW-0863">Zinc-finger</keyword>
<dbReference type="PROSITE" id="PS50966">
    <property type="entry name" value="ZF_SWIM"/>
    <property type="match status" value="1"/>
</dbReference>
<gene>
    <name evidence="8" type="ORF">MKW94_026412</name>
</gene>
<protein>
    <recommendedName>
        <fullName evidence="10">Protein FAR1-RELATED SEQUENCE</fullName>
    </recommendedName>
</protein>
<reference evidence="8" key="1">
    <citation type="submission" date="2022-03" db="EMBL/GenBank/DDBJ databases">
        <title>A functionally conserved STORR gene fusion in Papaver species that diverged 16.8 million years ago.</title>
        <authorList>
            <person name="Catania T."/>
        </authorList>
    </citation>
    <scope>NUCLEOTIDE SEQUENCE</scope>
    <source>
        <strain evidence="8">S-191538</strain>
    </source>
</reference>
<evidence type="ECO:0000256" key="3">
    <source>
        <dbReference type="ARBA" id="ARBA00022833"/>
    </source>
</evidence>
<organism evidence="8 9">
    <name type="scientific">Papaver nudicaule</name>
    <name type="common">Iceland poppy</name>
    <dbReference type="NCBI Taxonomy" id="74823"/>
    <lineage>
        <taxon>Eukaryota</taxon>
        <taxon>Viridiplantae</taxon>
        <taxon>Streptophyta</taxon>
        <taxon>Embryophyta</taxon>
        <taxon>Tracheophyta</taxon>
        <taxon>Spermatophyta</taxon>
        <taxon>Magnoliopsida</taxon>
        <taxon>Ranunculales</taxon>
        <taxon>Papaveraceae</taxon>
        <taxon>Papaveroideae</taxon>
        <taxon>Papaver</taxon>
    </lineage>
</organism>
<name>A0AA41SM48_PAPNU</name>
<dbReference type="InterPro" id="IPR010399">
    <property type="entry name" value="Tify_dom"/>
</dbReference>
<dbReference type="GO" id="GO:0008270">
    <property type="term" value="F:zinc ion binding"/>
    <property type="evidence" value="ECO:0007669"/>
    <property type="project" value="UniProtKB-KW"/>
</dbReference>
<dbReference type="Pfam" id="PF04434">
    <property type="entry name" value="SWIM"/>
    <property type="match status" value="1"/>
</dbReference>
<comment type="caution">
    <text evidence="8">The sequence shown here is derived from an EMBL/GenBank/DDBJ whole genome shotgun (WGS) entry which is preliminary data.</text>
</comment>
<dbReference type="SMART" id="SM00575">
    <property type="entry name" value="ZnF_PMZ"/>
    <property type="match status" value="1"/>
</dbReference>
<keyword evidence="3" id="KW-0862">Zinc</keyword>
<evidence type="ECO:0000256" key="5">
    <source>
        <dbReference type="SAM" id="MobiDB-lite"/>
    </source>
</evidence>
<keyword evidence="1" id="KW-0479">Metal-binding</keyword>
<feature type="region of interest" description="Disordered" evidence="5">
    <location>
        <begin position="1005"/>
        <end position="1051"/>
    </location>
</feature>
<feature type="region of interest" description="Disordered" evidence="5">
    <location>
        <begin position="20"/>
        <end position="63"/>
    </location>
</feature>
<dbReference type="SMART" id="SM00979">
    <property type="entry name" value="TIFY"/>
    <property type="match status" value="1"/>
</dbReference>
<dbReference type="InterPro" id="IPR018289">
    <property type="entry name" value="MULE_transposase_dom"/>
</dbReference>
<feature type="compositionally biased region" description="Polar residues" evidence="5">
    <location>
        <begin position="1011"/>
        <end position="1027"/>
    </location>
</feature>
<evidence type="ECO:0008006" key="10">
    <source>
        <dbReference type="Google" id="ProtNLM"/>
    </source>
</evidence>
<dbReference type="InterPro" id="IPR004330">
    <property type="entry name" value="FAR1_DNA_bnd_dom"/>
</dbReference>
<evidence type="ECO:0000256" key="4">
    <source>
        <dbReference type="PROSITE-ProRule" id="PRU00325"/>
    </source>
</evidence>
<dbReference type="PANTHER" id="PTHR47718">
    <property type="entry name" value="OS01G0519700 PROTEIN"/>
    <property type="match status" value="1"/>
</dbReference>
<dbReference type="Pfam" id="PF10551">
    <property type="entry name" value="MULE"/>
    <property type="match status" value="1"/>
</dbReference>
<evidence type="ECO:0000256" key="2">
    <source>
        <dbReference type="ARBA" id="ARBA00022771"/>
    </source>
</evidence>
<dbReference type="InterPro" id="IPR007527">
    <property type="entry name" value="Znf_SWIM"/>
</dbReference>
<feature type="domain" description="SWIM-type" evidence="6">
    <location>
        <begin position="684"/>
        <end position="720"/>
    </location>
</feature>
<evidence type="ECO:0000313" key="8">
    <source>
        <dbReference type="EMBL" id="MCL7037455.1"/>
    </source>
</evidence>
<evidence type="ECO:0000259" key="7">
    <source>
        <dbReference type="PROSITE" id="PS51320"/>
    </source>
</evidence>
<proteinExistence type="predicted"/>
<dbReference type="Pfam" id="PF03101">
    <property type="entry name" value="FAR1"/>
    <property type="match status" value="1"/>
</dbReference>
<keyword evidence="9" id="KW-1185">Reference proteome</keyword>
<dbReference type="AlphaFoldDB" id="A0AA41SM48"/>
<dbReference type="PROSITE" id="PS51320">
    <property type="entry name" value="TIFY"/>
    <property type="match status" value="1"/>
</dbReference>
<dbReference type="Pfam" id="PF06200">
    <property type="entry name" value="tify"/>
    <property type="match status" value="1"/>
</dbReference>